<protein>
    <submittedName>
        <fullName evidence="2">Uncharacterized protein</fullName>
    </submittedName>
</protein>
<dbReference type="Proteomes" id="UP001066276">
    <property type="component" value="Chromosome 7"/>
</dbReference>
<comment type="caution">
    <text evidence="2">The sequence shown here is derived from an EMBL/GenBank/DDBJ whole genome shotgun (WGS) entry which is preliminary data.</text>
</comment>
<evidence type="ECO:0000313" key="2">
    <source>
        <dbReference type="EMBL" id="KAJ1129096.1"/>
    </source>
</evidence>
<feature type="region of interest" description="Disordered" evidence="1">
    <location>
        <begin position="113"/>
        <end position="139"/>
    </location>
</feature>
<keyword evidence="3" id="KW-1185">Reference proteome</keyword>
<sequence length="183" mass="19812">MVGLRRRVGSFLPTFGSFVGKACGRGRERCWLIKCASGDGTRGRAQVLLDFWQSDQGEDLTGCDPPRFLGRHGERTAHQQFGRLAGVQSLPVKVRAPSRHRVEGRVKSRAVYPTSQDAYGSGSLGHGEDPAFDVLPSTSRGAGASLEPLEEELLDYEDDVGEHATPVLRGVVTETPEAIPKVV</sequence>
<name>A0AAV7PLC9_PLEWA</name>
<organism evidence="2 3">
    <name type="scientific">Pleurodeles waltl</name>
    <name type="common">Iberian ribbed newt</name>
    <dbReference type="NCBI Taxonomy" id="8319"/>
    <lineage>
        <taxon>Eukaryota</taxon>
        <taxon>Metazoa</taxon>
        <taxon>Chordata</taxon>
        <taxon>Craniata</taxon>
        <taxon>Vertebrata</taxon>
        <taxon>Euteleostomi</taxon>
        <taxon>Amphibia</taxon>
        <taxon>Batrachia</taxon>
        <taxon>Caudata</taxon>
        <taxon>Salamandroidea</taxon>
        <taxon>Salamandridae</taxon>
        <taxon>Pleurodelinae</taxon>
        <taxon>Pleurodeles</taxon>
    </lineage>
</organism>
<proteinExistence type="predicted"/>
<gene>
    <name evidence="2" type="ORF">NDU88_007467</name>
</gene>
<accession>A0AAV7PLC9</accession>
<dbReference type="EMBL" id="JANPWB010000011">
    <property type="protein sequence ID" value="KAJ1129096.1"/>
    <property type="molecule type" value="Genomic_DNA"/>
</dbReference>
<reference evidence="2" key="1">
    <citation type="journal article" date="2022" name="bioRxiv">
        <title>Sequencing and chromosome-scale assembly of the giantPleurodeles waltlgenome.</title>
        <authorList>
            <person name="Brown T."/>
            <person name="Elewa A."/>
            <person name="Iarovenko S."/>
            <person name="Subramanian E."/>
            <person name="Araus A.J."/>
            <person name="Petzold A."/>
            <person name="Susuki M."/>
            <person name="Suzuki K.-i.T."/>
            <person name="Hayashi T."/>
            <person name="Toyoda A."/>
            <person name="Oliveira C."/>
            <person name="Osipova E."/>
            <person name="Leigh N.D."/>
            <person name="Simon A."/>
            <person name="Yun M.H."/>
        </authorList>
    </citation>
    <scope>NUCLEOTIDE SEQUENCE</scope>
    <source>
        <strain evidence="2">20211129_DDA</strain>
        <tissue evidence="2">Liver</tissue>
    </source>
</reference>
<dbReference type="AlphaFoldDB" id="A0AAV7PLC9"/>
<evidence type="ECO:0000256" key="1">
    <source>
        <dbReference type="SAM" id="MobiDB-lite"/>
    </source>
</evidence>
<evidence type="ECO:0000313" key="3">
    <source>
        <dbReference type="Proteomes" id="UP001066276"/>
    </source>
</evidence>